<evidence type="ECO:0000313" key="3">
    <source>
        <dbReference type="Proteomes" id="UP001373714"/>
    </source>
</evidence>
<accession>A0AAV9VJ14</accession>
<feature type="region of interest" description="Disordered" evidence="1">
    <location>
        <begin position="255"/>
        <end position="287"/>
    </location>
</feature>
<evidence type="ECO:0008006" key="4">
    <source>
        <dbReference type="Google" id="ProtNLM"/>
    </source>
</evidence>
<comment type="caution">
    <text evidence="2">The sequence shown here is derived from an EMBL/GenBank/DDBJ whole genome shotgun (WGS) entry which is preliminary data.</text>
</comment>
<gene>
    <name evidence="2" type="ORF">TWF730_005663</name>
</gene>
<evidence type="ECO:0000313" key="2">
    <source>
        <dbReference type="EMBL" id="KAK6361957.1"/>
    </source>
</evidence>
<feature type="region of interest" description="Disordered" evidence="1">
    <location>
        <begin position="96"/>
        <end position="175"/>
    </location>
</feature>
<dbReference type="EMBL" id="JAVHNS010000002">
    <property type="protein sequence ID" value="KAK6361957.1"/>
    <property type="molecule type" value="Genomic_DNA"/>
</dbReference>
<reference evidence="2 3" key="1">
    <citation type="submission" date="2019-10" db="EMBL/GenBank/DDBJ databases">
        <authorList>
            <person name="Palmer J.M."/>
        </authorList>
    </citation>
    <scope>NUCLEOTIDE SEQUENCE [LARGE SCALE GENOMIC DNA]</scope>
    <source>
        <strain evidence="2 3">TWF730</strain>
    </source>
</reference>
<sequence length="766" mass="84748">MSTPTESNVKLDKRQKNLVLCWLYDGIYQYLPTETTPQINSIIAAAAKLPRNISDLDKIPLGLIGGEIADHHKNGTWKYSPTPRAQIINFFPQMKNWGKRRGQPGFDPTQPKAPAPAPAPTPPKTPPAPAPAPTKHKAPPSPALTTSPTPSSLPLHNLHTQPQRPTVGYSTTSRTRPIITEYENAAVENVQNGWAREAKNGESSGGCGTPVLTNGQNSWGIPTNEEPPDAGGWGDYGPLDTSTIWEAPGERVPAPTEAWGDFIQPKKDNYEQPPRVEETSTPETQQELIRQRLRRLLLNSDSKFRDKKNETGSNDLLKNTPLFSSDVCEWKGGDIPRQHALFGKFVGPEPVRANDTSLLMLNTSTPWTAFICGVQGAGKSHSLTTILENCLVPSHDAFLEKPLAGIVFHYSPYNAHVGGKPCEAAYLANPAPGMPSDTSVRNVTVLVSRSNMRNMRSAYSHIPNVTVKEFLLNPAQLTINTMFHLMCVQEGNGALYLQIVQRVLRDMGQEDGPTRGVFDYSIFKELLMGERLSKMQKGPLEQRLSILESFIGPKDSPNLFHANPGTLTIVDLTCPFVDAETACVLFDICNELFVSAPLVSGKVIALDEAHRYMSETASPLVLQFAKSIIGNIRLQRHLGVRTIISTQDPMIHPELVELASFVVLHRFTSPRWFESLRKHIGFQIQAQAKESTRDEAWDDEMQKDEKDIFKNITNLDTGEAYIYCPLLAITEKSWSGLTLKKFGNGVFKVMIREKVTMDGGASKNIH</sequence>
<feature type="compositionally biased region" description="Basic and acidic residues" evidence="1">
    <location>
        <begin position="264"/>
        <end position="278"/>
    </location>
</feature>
<dbReference type="Gene3D" id="3.40.50.300">
    <property type="entry name" value="P-loop containing nucleotide triphosphate hydrolases"/>
    <property type="match status" value="1"/>
</dbReference>
<dbReference type="InterPro" id="IPR027417">
    <property type="entry name" value="P-loop_NTPase"/>
</dbReference>
<name>A0AAV9VJ14_9PEZI</name>
<protein>
    <recommendedName>
        <fullName evidence="4">AAA-like domain protein</fullName>
    </recommendedName>
</protein>
<dbReference type="Proteomes" id="UP001373714">
    <property type="component" value="Unassembled WGS sequence"/>
</dbReference>
<feature type="compositionally biased region" description="Low complexity" evidence="1">
    <location>
        <begin position="143"/>
        <end position="155"/>
    </location>
</feature>
<keyword evidence="3" id="KW-1185">Reference proteome</keyword>
<organism evidence="2 3">
    <name type="scientific">Orbilia blumenaviensis</name>
    <dbReference type="NCBI Taxonomy" id="1796055"/>
    <lineage>
        <taxon>Eukaryota</taxon>
        <taxon>Fungi</taxon>
        <taxon>Dikarya</taxon>
        <taxon>Ascomycota</taxon>
        <taxon>Pezizomycotina</taxon>
        <taxon>Orbiliomycetes</taxon>
        <taxon>Orbiliales</taxon>
        <taxon>Orbiliaceae</taxon>
        <taxon>Orbilia</taxon>
    </lineage>
</organism>
<proteinExistence type="predicted"/>
<feature type="compositionally biased region" description="Pro residues" evidence="1">
    <location>
        <begin position="111"/>
        <end position="132"/>
    </location>
</feature>
<feature type="compositionally biased region" description="Polar residues" evidence="1">
    <location>
        <begin position="158"/>
        <end position="175"/>
    </location>
</feature>
<evidence type="ECO:0000256" key="1">
    <source>
        <dbReference type="SAM" id="MobiDB-lite"/>
    </source>
</evidence>
<dbReference type="SUPFAM" id="SSF52540">
    <property type="entry name" value="P-loop containing nucleoside triphosphate hydrolases"/>
    <property type="match status" value="1"/>
</dbReference>
<dbReference type="AlphaFoldDB" id="A0AAV9VJ14"/>